<proteinExistence type="predicted"/>
<evidence type="ECO:0000313" key="1">
    <source>
        <dbReference type="EMBL" id="ETO18234.1"/>
    </source>
</evidence>
<name>X6MWL1_RETFI</name>
<reference evidence="1 2" key="1">
    <citation type="journal article" date="2013" name="Curr. Biol.">
        <title>The Genome of the Foraminiferan Reticulomyxa filosa.</title>
        <authorList>
            <person name="Glockner G."/>
            <person name="Hulsmann N."/>
            <person name="Schleicher M."/>
            <person name="Noegel A.A."/>
            <person name="Eichinger L."/>
            <person name="Gallinger C."/>
            <person name="Pawlowski J."/>
            <person name="Sierra R."/>
            <person name="Euteneuer U."/>
            <person name="Pillet L."/>
            <person name="Moustafa A."/>
            <person name="Platzer M."/>
            <person name="Groth M."/>
            <person name="Szafranski K."/>
            <person name="Schliwa M."/>
        </authorList>
    </citation>
    <scope>NUCLEOTIDE SEQUENCE [LARGE SCALE GENOMIC DNA]</scope>
</reference>
<evidence type="ECO:0000313" key="2">
    <source>
        <dbReference type="Proteomes" id="UP000023152"/>
    </source>
</evidence>
<dbReference type="EMBL" id="ASPP01015296">
    <property type="protein sequence ID" value="ETO18234.1"/>
    <property type="molecule type" value="Genomic_DNA"/>
</dbReference>
<gene>
    <name evidence="1" type="ORF">RFI_19044</name>
</gene>
<dbReference type="Proteomes" id="UP000023152">
    <property type="component" value="Unassembled WGS sequence"/>
</dbReference>
<keyword evidence="2" id="KW-1185">Reference proteome</keyword>
<comment type="caution">
    <text evidence="1">The sequence shown here is derived from an EMBL/GenBank/DDBJ whole genome shotgun (WGS) entry which is preliminary data.</text>
</comment>
<organism evidence="1 2">
    <name type="scientific">Reticulomyxa filosa</name>
    <dbReference type="NCBI Taxonomy" id="46433"/>
    <lineage>
        <taxon>Eukaryota</taxon>
        <taxon>Sar</taxon>
        <taxon>Rhizaria</taxon>
        <taxon>Retaria</taxon>
        <taxon>Foraminifera</taxon>
        <taxon>Monothalamids</taxon>
        <taxon>Reticulomyxidae</taxon>
        <taxon>Reticulomyxa</taxon>
    </lineage>
</organism>
<accession>X6MWL1</accession>
<sequence length="171" mass="20122">MIGNAIQQAGDLADHVAESTEQLKKICGLHDLVASEAQKGKGTIRVLLTRAFWDKYIYHVVFFIYMIVALYIVSKRVGNLFYRFYDWICWLLSWFLFWVPGFQYSFAIQKAKNNKKNYINELYMIKGNEKEYDGIYCLKFILLKKKDKTKNVKYDLNLCYGSYNGLVCIWG</sequence>
<protein>
    <submittedName>
        <fullName evidence="1">Uncharacterized protein</fullName>
    </submittedName>
</protein>
<dbReference type="AlphaFoldDB" id="X6MWL1"/>